<sequence>MKHRRNLAVAAVTAAIVTTALIGTTLPDLVADRTSDGTAVEQGDSQNLSDETLVRTDLPETLTAEEISTAAESADARDQMIIDILGRIDQAVDRAEELELELMRHQSLAIAELEEASELREEAERAQLEAEAALALDASDDYQNSETSAADVLLGEGDALADDATNQQLDEQAEQDAAEALQRQREAEERAAAQDEVAAASLGDLGAEEAQILQQRREADQRTCELLETLQEEEGFEGSLDDFLLWLYNREDVSETGTGYFGEDGSIDCDAVTTRISQLRTPAETQQTTASASNQTTEDSSDEAEGEAESSEESEVTSFDSLSAERRELLAQGAELEGFDGGTADYYRLVLDSAELTSGGAVDWDAFAAHVTYLDSRAEEPAPSPSASPSPSETATSSPSPSPSATPTQSGAASYGSLSSDQKALLAEAAELDSDFAGGAQDYYQVILNNDLFTTSSGSVSWTVVEGEVARLENQAAQAAASASPTPSPSPTASSSPSPTATPSPTRTPTPTPSSSPTRTATPSPTPTQNRVPHWDDLSGELQRLLSEGSNIDPRFGGGSGGDYWRWIPANRPDLLNSDGTVSTSKLATHLSGLRSSSSGGSSSGSSGGSSSSGSSSSGGSSSGSSSSGSSSSGSSSSGSSSSGSSSSGSSSSGGSQPAGNTGGSGAAQIAVNWARAEANRSGNYYQLGGNGPNAWDCSSFVQAAYASAGVSLGRTTYAQITQGTQVSWANRQPGDLIFWGNYHVAIYLGGGMIADAGSPSSGVSVRPVFQQHNISQVRRVG</sequence>
<feature type="compositionally biased region" description="Acidic residues" evidence="6">
    <location>
        <begin position="299"/>
        <end position="315"/>
    </location>
</feature>
<dbReference type="PANTHER" id="PTHR47359:SF3">
    <property type="entry name" value="NLP_P60 DOMAIN-CONTAINING PROTEIN-RELATED"/>
    <property type="match status" value="1"/>
</dbReference>
<dbReference type="PANTHER" id="PTHR47359">
    <property type="entry name" value="PEPTIDOGLYCAN DL-ENDOPEPTIDASE CWLO"/>
    <property type="match status" value="1"/>
</dbReference>
<comment type="similarity">
    <text evidence="1">Belongs to the peptidase C40 family.</text>
</comment>
<evidence type="ECO:0000256" key="6">
    <source>
        <dbReference type="SAM" id="MobiDB-lite"/>
    </source>
</evidence>
<evidence type="ECO:0000256" key="3">
    <source>
        <dbReference type="ARBA" id="ARBA00022801"/>
    </source>
</evidence>
<feature type="region of interest" description="Disordered" evidence="6">
    <location>
        <begin position="171"/>
        <end position="192"/>
    </location>
</feature>
<feature type="chain" id="PRO_5039172452" description="NlpC/P60 domain-containing protein" evidence="7">
    <location>
        <begin position="23"/>
        <end position="782"/>
    </location>
</feature>
<keyword evidence="10" id="KW-1185">Reference proteome</keyword>
<feature type="compositionally biased region" description="Basic and acidic residues" evidence="6">
    <location>
        <begin position="182"/>
        <end position="192"/>
    </location>
</feature>
<name>A0A7K1UIQ8_9MICC</name>
<organism evidence="9 10">
    <name type="scientific">Nesterenkonia alkaliphila</name>
    <dbReference type="NCBI Taxonomy" id="1463631"/>
    <lineage>
        <taxon>Bacteria</taxon>
        <taxon>Bacillati</taxon>
        <taxon>Actinomycetota</taxon>
        <taxon>Actinomycetes</taxon>
        <taxon>Micrococcales</taxon>
        <taxon>Micrococcaceae</taxon>
        <taxon>Nesterenkonia</taxon>
    </lineage>
</organism>
<evidence type="ECO:0000313" key="10">
    <source>
        <dbReference type="Proteomes" id="UP000460157"/>
    </source>
</evidence>
<feature type="domain" description="NlpC/P60" evidence="8">
    <location>
        <begin position="665"/>
        <end position="782"/>
    </location>
</feature>
<keyword evidence="4" id="KW-0788">Thiol protease</keyword>
<evidence type="ECO:0000256" key="5">
    <source>
        <dbReference type="SAM" id="Coils"/>
    </source>
</evidence>
<dbReference type="InterPro" id="IPR038765">
    <property type="entry name" value="Papain-like_cys_pep_sf"/>
</dbReference>
<dbReference type="EMBL" id="WRPM01000059">
    <property type="protein sequence ID" value="MVT26349.1"/>
    <property type="molecule type" value="Genomic_DNA"/>
</dbReference>
<feature type="compositionally biased region" description="Low complexity" evidence="6">
    <location>
        <begin position="389"/>
        <end position="414"/>
    </location>
</feature>
<reference evidence="9 10" key="1">
    <citation type="submission" date="2019-12" db="EMBL/GenBank/DDBJ databases">
        <title>Nesterenkonia muleiensis sp. nov., a novel actinobacterium isolated from sap of Populus euphratica.</title>
        <authorList>
            <person name="Wang R."/>
        </authorList>
    </citation>
    <scope>NUCLEOTIDE SEQUENCE [LARGE SCALE GENOMIC DNA]</scope>
    <source>
        <strain evidence="9 10">F10</strain>
    </source>
</reference>
<accession>A0A7K1UIQ8</accession>
<dbReference type="GO" id="GO:0006508">
    <property type="term" value="P:proteolysis"/>
    <property type="evidence" value="ECO:0007669"/>
    <property type="project" value="UniProtKB-KW"/>
</dbReference>
<feature type="compositionally biased region" description="Low complexity" evidence="6">
    <location>
        <begin position="281"/>
        <end position="298"/>
    </location>
</feature>
<evidence type="ECO:0000256" key="7">
    <source>
        <dbReference type="SAM" id="SignalP"/>
    </source>
</evidence>
<dbReference type="PROSITE" id="PS51935">
    <property type="entry name" value="NLPC_P60"/>
    <property type="match status" value="1"/>
</dbReference>
<dbReference type="Proteomes" id="UP000460157">
    <property type="component" value="Unassembled WGS sequence"/>
</dbReference>
<dbReference type="InterPro" id="IPR051794">
    <property type="entry name" value="PG_Endopeptidase_C40"/>
</dbReference>
<evidence type="ECO:0000256" key="4">
    <source>
        <dbReference type="ARBA" id="ARBA00022807"/>
    </source>
</evidence>
<dbReference type="SUPFAM" id="SSF54001">
    <property type="entry name" value="Cysteine proteinases"/>
    <property type="match status" value="1"/>
</dbReference>
<evidence type="ECO:0000256" key="1">
    <source>
        <dbReference type="ARBA" id="ARBA00007074"/>
    </source>
</evidence>
<dbReference type="Gene3D" id="3.90.1720.10">
    <property type="entry name" value="endopeptidase domain like (from Nostoc punctiforme)"/>
    <property type="match status" value="1"/>
</dbReference>
<keyword evidence="5" id="KW-0175">Coiled coil</keyword>
<feature type="compositionally biased region" description="Low complexity" evidence="6">
    <location>
        <begin position="609"/>
        <end position="656"/>
    </location>
</feature>
<keyword evidence="3" id="KW-0378">Hydrolase</keyword>
<evidence type="ECO:0000313" key="9">
    <source>
        <dbReference type="EMBL" id="MVT26349.1"/>
    </source>
</evidence>
<feature type="compositionally biased region" description="Pro residues" evidence="6">
    <location>
        <begin position="500"/>
        <end position="514"/>
    </location>
</feature>
<dbReference type="RefSeq" id="WP_157323200.1">
    <property type="nucleotide sequence ID" value="NZ_BMFX01000011.1"/>
</dbReference>
<dbReference type="Pfam" id="PF00877">
    <property type="entry name" value="NLPC_P60"/>
    <property type="match status" value="1"/>
</dbReference>
<dbReference type="AlphaFoldDB" id="A0A7K1UIQ8"/>
<feature type="compositionally biased region" description="Low complexity" evidence="6">
    <location>
        <begin position="479"/>
        <end position="499"/>
    </location>
</feature>
<evidence type="ECO:0000259" key="8">
    <source>
        <dbReference type="PROSITE" id="PS51935"/>
    </source>
</evidence>
<feature type="region of interest" description="Disordered" evidence="6">
    <location>
        <begin position="591"/>
        <end position="667"/>
    </location>
</feature>
<gene>
    <name evidence="9" type="ORF">GNZ21_08275</name>
</gene>
<dbReference type="GO" id="GO:0008234">
    <property type="term" value="F:cysteine-type peptidase activity"/>
    <property type="evidence" value="ECO:0007669"/>
    <property type="project" value="UniProtKB-KW"/>
</dbReference>
<keyword evidence="2" id="KW-0645">Protease</keyword>
<feature type="region of interest" description="Disordered" evidence="6">
    <location>
        <begin position="280"/>
        <end position="322"/>
    </location>
</feature>
<dbReference type="OrthoDB" id="5177647at2"/>
<comment type="caution">
    <text evidence="9">The sequence shown here is derived from an EMBL/GenBank/DDBJ whole genome shotgun (WGS) entry which is preliminary data.</text>
</comment>
<protein>
    <recommendedName>
        <fullName evidence="8">NlpC/P60 domain-containing protein</fullName>
    </recommendedName>
</protein>
<feature type="region of interest" description="Disordered" evidence="6">
    <location>
        <begin position="378"/>
        <end position="416"/>
    </location>
</feature>
<feature type="signal peptide" evidence="7">
    <location>
        <begin position="1"/>
        <end position="22"/>
    </location>
</feature>
<feature type="region of interest" description="Disordered" evidence="6">
    <location>
        <begin position="475"/>
        <end position="535"/>
    </location>
</feature>
<keyword evidence="7" id="KW-0732">Signal</keyword>
<proteinExistence type="inferred from homology"/>
<evidence type="ECO:0000256" key="2">
    <source>
        <dbReference type="ARBA" id="ARBA00022670"/>
    </source>
</evidence>
<dbReference type="InterPro" id="IPR000064">
    <property type="entry name" value="NLP_P60_dom"/>
</dbReference>
<feature type="coiled-coil region" evidence="5">
    <location>
        <begin position="81"/>
        <end position="136"/>
    </location>
</feature>